<dbReference type="SMART" id="SM00960">
    <property type="entry name" value="Robl_LC7"/>
    <property type="match status" value="1"/>
</dbReference>
<comment type="caution">
    <text evidence="2">The sequence shown here is derived from an EMBL/GenBank/DDBJ whole genome shotgun (WGS) entry which is preliminary data.</text>
</comment>
<accession>A0A7X1HWQ5</accession>
<gene>
    <name evidence="2" type="ORF">H1R13_05315</name>
</gene>
<proteinExistence type="predicted"/>
<keyword evidence="3" id="KW-1185">Reference proteome</keyword>
<protein>
    <submittedName>
        <fullName evidence="2">Roadblock/LC7 domain-containing protein</fullName>
    </submittedName>
</protein>
<dbReference type="InterPro" id="IPR004942">
    <property type="entry name" value="Roadblock/LAMTOR2_dom"/>
</dbReference>
<evidence type="ECO:0000259" key="1">
    <source>
        <dbReference type="SMART" id="SM00960"/>
    </source>
</evidence>
<dbReference type="PANTHER" id="PTHR36222">
    <property type="entry name" value="SERINE PROTEASE INHIBITOR RV3364C"/>
    <property type="match status" value="1"/>
</dbReference>
<dbReference type="Proteomes" id="UP000517694">
    <property type="component" value="Unassembled WGS sequence"/>
</dbReference>
<reference evidence="2 3" key="1">
    <citation type="submission" date="2020-08" db="EMBL/GenBank/DDBJ databases">
        <title>Whole-Genome Sequence of French Clinical Streptomyces mexicanus Strain Q0842.</title>
        <authorList>
            <person name="Boxberger M."/>
            <person name="La Scola B."/>
        </authorList>
    </citation>
    <scope>NUCLEOTIDE SEQUENCE [LARGE SCALE GENOMIC DNA]</scope>
    <source>
        <strain evidence="2 3">Marseille-Q0842</strain>
    </source>
</reference>
<evidence type="ECO:0000313" key="3">
    <source>
        <dbReference type="Proteomes" id="UP000517694"/>
    </source>
</evidence>
<name>A0A7X1HWQ5_9ACTN</name>
<evidence type="ECO:0000313" key="2">
    <source>
        <dbReference type="EMBL" id="MBC2864436.1"/>
    </source>
</evidence>
<dbReference type="Pfam" id="PF03259">
    <property type="entry name" value="Robl_LC7"/>
    <property type="match status" value="1"/>
</dbReference>
<dbReference type="OrthoDB" id="5187023at2"/>
<sequence>MAQNQTLGRLLDDLTERVAHVRHALVLSSDGLVTGASTGLRREDAEHLAAVSSGLHSLAKGSGIHFGAGSVRQTIVEFDDALLFVTAAGAGSCLCVLSGSEADMGQIAYEMTLLVNRLGEHLDLTARQPGPTPPRHP</sequence>
<dbReference type="SUPFAM" id="SSF103196">
    <property type="entry name" value="Roadblock/LC7 domain"/>
    <property type="match status" value="1"/>
</dbReference>
<feature type="domain" description="Roadblock/LAMTOR2" evidence="1">
    <location>
        <begin position="8"/>
        <end position="98"/>
    </location>
</feature>
<organism evidence="2 3">
    <name type="scientific">Streptomyces mexicanus</name>
    <dbReference type="NCBI Taxonomy" id="178566"/>
    <lineage>
        <taxon>Bacteria</taxon>
        <taxon>Bacillati</taxon>
        <taxon>Actinomycetota</taxon>
        <taxon>Actinomycetes</taxon>
        <taxon>Kitasatosporales</taxon>
        <taxon>Streptomycetaceae</taxon>
        <taxon>Streptomyces</taxon>
    </lineage>
</organism>
<dbReference type="InterPro" id="IPR053141">
    <property type="entry name" value="Mycobact_SerProt_Inhib_Rv3364c"/>
</dbReference>
<dbReference type="AlphaFoldDB" id="A0A7X1HWQ5"/>
<dbReference type="Gene3D" id="3.30.450.30">
    <property type="entry name" value="Dynein light chain 2a, cytoplasmic"/>
    <property type="match status" value="1"/>
</dbReference>
<dbReference type="EMBL" id="JACMHY010000002">
    <property type="protein sequence ID" value="MBC2864436.1"/>
    <property type="molecule type" value="Genomic_DNA"/>
</dbReference>
<dbReference type="PANTHER" id="PTHR36222:SF1">
    <property type="entry name" value="SERINE PROTEASE INHIBITOR RV3364C"/>
    <property type="match status" value="1"/>
</dbReference>
<dbReference type="RefSeq" id="WP_159672166.1">
    <property type="nucleotide sequence ID" value="NZ_JACMHY010000002.1"/>
</dbReference>